<reference evidence="1" key="2">
    <citation type="journal article" date="2024" name="Plant">
        <title>Genomic evolution and insights into agronomic trait innovations of Sesamum species.</title>
        <authorList>
            <person name="Miao H."/>
            <person name="Wang L."/>
            <person name="Qu L."/>
            <person name="Liu H."/>
            <person name="Sun Y."/>
            <person name="Le M."/>
            <person name="Wang Q."/>
            <person name="Wei S."/>
            <person name="Zheng Y."/>
            <person name="Lin W."/>
            <person name="Duan Y."/>
            <person name="Cao H."/>
            <person name="Xiong S."/>
            <person name="Wang X."/>
            <person name="Wei L."/>
            <person name="Li C."/>
            <person name="Ma Q."/>
            <person name="Ju M."/>
            <person name="Zhao R."/>
            <person name="Li G."/>
            <person name="Mu C."/>
            <person name="Tian Q."/>
            <person name="Mei H."/>
            <person name="Zhang T."/>
            <person name="Gao T."/>
            <person name="Zhang H."/>
        </authorList>
    </citation>
    <scope>NUCLEOTIDE SEQUENCE</scope>
    <source>
        <strain evidence="1">G02</strain>
    </source>
</reference>
<evidence type="ECO:0000313" key="1">
    <source>
        <dbReference type="EMBL" id="KAL0383904.1"/>
    </source>
</evidence>
<dbReference type="EMBL" id="JACGWJ010000012">
    <property type="protein sequence ID" value="KAL0383904.1"/>
    <property type="molecule type" value="Genomic_DNA"/>
</dbReference>
<organism evidence="1">
    <name type="scientific">Sesamum radiatum</name>
    <name type="common">Black benniseed</name>
    <dbReference type="NCBI Taxonomy" id="300843"/>
    <lineage>
        <taxon>Eukaryota</taxon>
        <taxon>Viridiplantae</taxon>
        <taxon>Streptophyta</taxon>
        <taxon>Embryophyta</taxon>
        <taxon>Tracheophyta</taxon>
        <taxon>Spermatophyta</taxon>
        <taxon>Magnoliopsida</taxon>
        <taxon>eudicotyledons</taxon>
        <taxon>Gunneridae</taxon>
        <taxon>Pentapetalae</taxon>
        <taxon>asterids</taxon>
        <taxon>lamiids</taxon>
        <taxon>Lamiales</taxon>
        <taxon>Pedaliaceae</taxon>
        <taxon>Sesamum</taxon>
    </lineage>
</organism>
<protein>
    <submittedName>
        <fullName evidence="1">Uncharacterized protein</fullName>
    </submittedName>
</protein>
<sequence>MELKIAEEKCPKRRELRFWRAGRNHKAAAGNILEAIAEFSGGETTAREDGRMKIVVKKEDLKYVLGAIRDGRSWGGEVRRLRRPCRWSSG</sequence>
<accession>A0AAW2RUZ7</accession>
<dbReference type="AlphaFoldDB" id="A0AAW2RUZ7"/>
<proteinExistence type="predicted"/>
<gene>
    <name evidence="1" type="ORF">Sradi_2784700</name>
</gene>
<name>A0AAW2RUZ7_SESRA</name>
<comment type="caution">
    <text evidence="1">The sequence shown here is derived from an EMBL/GenBank/DDBJ whole genome shotgun (WGS) entry which is preliminary data.</text>
</comment>
<reference evidence="1" key="1">
    <citation type="submission" date="2020-06" db="EMBL/GenBank/DDBJ databases">
        <authorList>
            <person name="Li T."/>
            <person name="Hu X."/>
            <person name="Zhang T."/>
            <person name="Song X."/>
            <person name="Zhang H."/>
            <person name="Dai N."/>
            <person name="Sheng W."/>
            <person name="Hou X."/>
            <person name="Wei L."/>
        </authorList>
    </citation>
    <scope>NUCLEOTIDE SEQUENCE</scope>
    <source>
        <strain evidence="1">G02</strain>
        <tissue evidence="1">Leaf</tissue>
    </source>
</reference>